<evidence type="ECO:0000259" key="2">
    <source>
        <dbReference type="Pfam" id="PF13581"/>
    </source>
</evidence>
<organism evidence="3 4">
    <name type="scientific">Sinosporangium album</name>
    <dbReference type="NCBI Taxonomy" id="504805"/>
    <lineage>
        <taxon>Bacteria</taxon>
        <taxon>Bacillati</taxon>
        <taxon>Actinomycetota</taxon>
        <taxon>Actinomycetes</taxon>
        <taxon>Streptosporangiales</taxon>
        <taxon>Streptosporangiaceae</taxon>
        <taxon>Sinosporangium</taxon>
    </lineage>
</organism>
<reference evidence="3 4" key="1">
    <citation type="submission" date="2016-10" db="EMBL/GenBank/DDBJ databases">
        <authorList>
            <person name="de Groot N.N."/>
        </authorList>
    </citation>
    <scope>NUCLEOTIDE SEQUENCE [LARGE SCALE GENOMIC DNA]</scope>
    <source>
        <strain evidence="3 4">CPCC 201354</strain>
    </source>
</reference>
<keyword evidence="3" id="KW-0418">Kinase</keyword>
<dbReference type="PANTHER" id="PTHR35526:SF3">
    <property type="entry name" value="ANTI-SIGMA-F FACTOR RSBW"/>
    <property type="match status" value="1"/>
</dbReference>
<dbReference type="RefSeq" id="WP_176955677.1">
    <property type="nucleotide sequence ID" value="NZ_FNCN01000034.1"/>
</dbReference>
<keyword evidence="3" id="KW-0808">Transferase</keyword>
<dbReference type="InterPro" id="IPR003594">
    <property type="entry name" value="HATPase_dom"/>
</dbReference>
<dbReference type="SUPFAM" id="SSF55874">
    <property type="entry name" value="ATPase domain of HSP90 chaperone/DNA topoisomerase II/histidine kinase"/>
    <property type="match status" value="1"/>
</dbReference>
<name>A0A1G8HZ33_9ACTN</name>
<evidence type="ECO:0000256" key="1">
    <source>
        <dbReference type="ARBA" id="ARBA00022527"/>
    </source>
</evidence>
<dbReference type="PANTHER" id="PTHR35526">
    <property type="entry name" value="ANTI-SIGMA-F FACTOR RSBW-RELATED"/>
    <property type="match status" value="1"/>
</dbReference>
<dbReference type="GO" id="GO:0004674">
    <property type="term" value="F:protein serine/threonine kinase activity"/>
    <property type="evidence" value="ECO:0007669"/>
    <property type="project" value="UniProtKB-KW"/>
</dbReference>
<feature type="domain" description="Histidine kinase/HSP90-like ATPase" evidence="2">
    <location>
        <begin position="39"/>
        <end position="134"/>
    </location>
</feature>
<protein>
    <submittedName>
        <fullName evidence="3">Histidine kinase-like ATPase domain-containing protein</fullName>
    </submittedName>
</protein>
<sequence>MPPAPAPPAAPSAFAVRQSAPGRPYRVSAWCLLPRDAPRRARRLLRSRLIGLSPAVVDDLELVLSELASNAVTHAPGPYELRILYEDGLPIRVEVADSGNSARTVDRLLHRPGDAFAAVDTLADGGRGLRIVAACTGGWCGARQVRLYGTGRLGTGVWFSLPTPGIDTLSLIASAASG</sequence>
<dbReference type="InterPro" id="IPR050267">
    <property type="entry name" value="Anti-sigma-factor_SerPK"/>
</dbReference>
<keyword evidence="4" id="KW-1185">Reference proteome</keyword>
<gene>
    <name evidence="3" type="ORF">SAMN05421505_13463</name>
</gene>
<dbReference type="Pfam" id="PF13581">
    <property type="entry name" value="HATPase_c_2"/>
    <property type="match status" value="1"/>
</dbReference>
<keyword evidence="1" id="KW-0723">Serine/threonine-protein kinase</keyword>
<dbReference type="EMBL" id="FNCN01000034">
    <property type="protein sequence ID" value="SDI11887.1"/>
    <property type="molecule type" value="Genomic_DNA"/>
</dbReference>
<dbReference type="Gene3D" id="3.30.565.10">
    <property type="entry name" value="Histidine kinase-like ATPase, C-terminal domain"/>
    <property type="match status" value="1"/>
</dbReference>
<dbReference type="STRING" id="504805.SAMN05421505_13463"/>
<evidence type="ECO:0000313" key="3">
    <source>
        <dbReference type="EMBL" id="SDI11887.1"/>
    </source>
</evidence>
<dbReference type="Proteomes" id="UP000198923">
    <property type="component" value="Unassembled WGS sequence"/>
</dbReference>
<dbReference type="CDD" id="cd16936">
    <property type="entry name" value="HATPase_RsbW-like"/>
    <property type="match status" value="1"/>
</dbReference>
<dbReference type="AlphaFoldDB" id="A0A1G8HZ33"/>
<dbReference type="InterPro" id="IPR036890">
    <property type="entry name" value="HATPase_C_sf"/>
</dbReference>
<evidence type="ECO:0000313" key="4">
    <source>
        <dbReference type="Proteomes" id="UP000198923"/>
    </source>
</evidence>
<accession>A0A1G8HZ33</accession>
<proteinExistence type="predicted"/>